<dbReference type="InterPro" id="IPR050476">
    <property type="entry name" value="Insect_CytP450_Detox"/>
</dbReference>
<evidence type="ECO:0000256" key="3">
    <source>
        <dbReference type="ARBA" id="ARBA00004406"/>
    </source>
</evidence>
<dbReference type="GeneID" id="5571542"/>
<comment type="subcellular location">
    <subcellularLocation>
        <location evidence="3">Endoplasmic reticulum membrane</location>
        <topology evidence="3">Peripheral membrane protein</topology>
    </subcellularLocation>
    <subcellularLocation>
        <location evidence="2">Microsome membrane</location>
        <topology evidence="2">Peripheral membrane protein</topology>
    </subcellularLocation>
</comment>
<evidence type="ECO:0000313" key="16">
    <source>
        <dbReference type="Proteomes" id="UP000682892"/>
    </source>
</evidence>
<keyword evidence="9 14" id="KW-0560">Oxidoreductase</keyword>
<dbReference type="InterPro" id="IPR017972">
    <property type="entry name" value="Cyt_P450_CS"/>
</dbReference>
<evidence type="ECO:0000256" key="9">
    <source>
        <dbReference type="ARBA" id="ARBA00023002"/>
    </source>
</evidence>
<gene>
    <name evidence="15" type="primary">CYP6Z7</name>
    <name evidence="15" type="ORF">AaeL_AAEL009130</name>
</gene>
<protein>
    <submittedName>
        <fullName evidence="15">AAEL009130-PA</fullName>
    </submittedName>
</protein>
<dbReference type="Gene3D" id="1.10.630.10">
    <property type="entry name" value="Cytochrome P450"/>
    <property type="match status" value="1"/>
</dbReference>
<dbReference type="OrthoDB" id="2789670at2759"/>
<reference evidence="15" key="1">
    <citation type="submission" date="2005-10" db="EMBL/GenBank/DDBJ databases">
        <authorList>
            <person name="Loftus B.J."/>
            <person name="Nene V.M."/>
            <person name="Hannick L.I."/>
            <person name="Bidwell S."/>
            <person name="Haas B."/>
            <person name="Amedeo P."/>
            <person name="Orvis J."/>
            <person name="Wortman J.R."/>
            <person name="White O.R."/>
            <person name="Salzberg S."/>
            <person name="Shumway M."/>
            <person name="Koo H."/>
            <person name="Zhao Y."/>
            <person name="Holmes M."/>
            <person name="Miller J."/>
            <person name="Schatz M."/>
            <person name="Pop M."/>
            <person name="Pai G."/>
            <person name="Utterback T."/>
            <person name="Rogers Y.-H."/>
            <person name="Kravitz S."/>
            <person name="Fraser C.M."/>
        </authorList>
    </citation>
    <scope>NUCLEOTIDE SEQUENCE</scope>
    <source>
        <strain evidence="15">Liverpool</strain>
    </source>
</reference>
<name>Q16WQ5_AEDAE</name>
<dbReference type="HOGENOM" id="CLU_001570_5_2_1"/>
<proteinExistence type="inferred from homology"/>
<dbReference type="GO" id="GO:0020037">
    <property type="term" value="F:heme binding"/>
    <property type="evidence" value="ECO:0007669"/>
    <property type="project" value="InterPro"/>
</dbReference>
<comment type="similarity">
    <text evidence="4 14">Belongs to the cytochrome P450 family.</text>
</comment>
<reference evidence="15" key="2">
    <citation type="journal article" date="2007" name="Science">
        <title>Genome sequence of Aedes aegypti, a major arbovirus vector.</title>
        <authorList>
            <person name="Nene V."/>
            <person name="Wortman J.R."/>
            <person name="Lawson D."/>
            <person name="Haas B."/>
            <person name="Kodira C."/>
            <person name="Tu Z.J."/>
            <person name="Loftus B."/>
            <person name="Xi Z."/>
            <person name="Megy K."/>
            <person name="Grabherr M."/>
            <person name="Ren Q."/>
            <person name="Zdobnov E.M."/>
            <person name="Lobo N.F."/>
            <person name="Campbell K.S."/>
            <person name="Brown S.E."/>
            <person name="Bonaldo M.F."/>
            <person name="Zhu J."/>
            <person name="Sinkins S.P."/>
            <person name="Hogenkamp D.G."/>
            <person name="Amedeo P."/>
            <person name="Arensburger P."/>
            <person name="Atkinson P.W."/>
            <person name="Bidwell S."/>
            <person name="Biedler J."/>
            <person name="Birney E."/>
            <person name="Bruggner R.V."/>
            <person name="Costas J."/>
            <person name="Coy M.R."/>
            <person name="Crabtree J."/>
            <person name="Crawford M."/>
            <person name="Debruyn B."/>
            <person name="Decaprio D."/>
            <person name="Eiglmeier K."/>
            <person name="Eisenstadt E."/>
            <person name="El-Dorry H."/>
            <person name="Gelbart W.M."/>
            <person name="Gomes S.L."/>
            <person name="Hammond M."/>
            <person name="Hannick L.I."/>
            <person name="Hogan J.R."/>
            <person name="Holmes M.H."/>
            <person name="Jaffe D."/>
            <person name="Johnston J.S."/>
            <person name="Kennedy R.C."/>
            <person name="Koo H."/>
            <person name="Kravitz S."/>
            <person name="Kriventseva E.V."/>
            <person name="Kulp D."/>
            <person name="Labutti K."/>
            <person name="Lee E."/>
            <person name="Li S."/>
            <person name="Lovin D.D."/>
            <person name="Mao C."/>
            <person name="Mauceli E."/>
            <person name="Menck C.F."/>
            <person name="Miller J.R."/>
            <person name="Montgomery P."/>
            <person name="Mori A."/>
            <person name="Nascimento A.L."/>
            <person name="Naveira H.F."/>
            <person name="Nusbaum C."/>
            <person name="O'leary S."/>
            <person name="Orvis J."/>
            <person name="Pertea M."/>
            <person name="Quesneville H."/>
            <person name="Reidenbach K.R."/>
            <person name="Rogers Y.H."/>
            <person name="Roth C.W."/>
            <person name="Schneider J.R."/>
            <person name="Schatz M."/>
            <person name="Shumway M."/>
            <person name="Stanke M."/>
            <person name="Stinson E.O."/>
            <person name="Tubio J.M."/>
            <person name="Vanzee J.P."/>
            <person name="Verjovski-Almeida S."/>
            <person name="Werner D."/>
            <person name="White O."/>
            <person name="Wyder S."/>
            <person name="Zeng Q."/>
            <person name="Zhao Q."/>
            <person name="Zhao Y."/>
            <person name="Hill C.A."/>
            <person name="Raikhel A.S."/>
            <person name="Soares M.B."/>
            <person name="Knudson D.L."/>
            <person name="Lee N.H."/>
            <person name="Galagan J."/>
            <person name="Salzberg S.L."/>
            <person name="Paulsen I.T."/>
            <person name="Dimopoulos G."/>
            <person name="Collins F.H."/>
            <person name="Birren B."/>
            <person name="Fraser-Liggett C.M."/>
            <person name="Severson D.W."/>
        </authorList>
    </citation>
    <scope>NUCLEOTIDE SEQUENCE [LARGE SCALE GENOMIC DNA]</scope>
    <source>
        <strain evidence="15">Liverpool</strain>
    </source>
</reference>
<dbReference type="GO" id="GO:0005506">
    <property type="term" value="F:iron ion binding"/>
    <property type="evidence" value="ECO:0007669"/>
    <property type="project" value="InterPro"/>
</dbReference>
<evidence type="ECO:0000256" key="14">
    <source>
        <dbReference type="RuleBase" id="RU000461"/>
    </source>
</evidence>
<evidence type="ECO:0000256" key="2">
    <source>
        <dbReference type="ARBA" id="ARBA00004174"/>
    </source>
</evidence>
<evidence type="ECO:0000256" key="5">
    <source>
        <dbReference type="ARBA" id="ARBA00022617"/>
    </source>
</evidence>
<keyword evidence="6 13" id="KW-0479">Metal-binding</keyword>
<reference evidence="15" key="3">
    <citation type="submission" date="2012-09" db="EMBL/GenBank/DDBJ databases">
        <authorList>
            <consortium name="VectorBase"/>
        </authorList>
    </citation>
    <scope>NUCLEOTIDE SEQUENCE</scope>
    <source>
        <strain evidence="15">Liverpool</strain>
    </source>
</reference>
<feature type="non-terminal residue" evidence="15">
    <location>
        <position position="358"/>
    </location>
</feature>
<dbReference type="PRINTS" id="PR00385">
    <property type="entry name" value="P450"/>
</dbReference>
<keyword evidence="10 13" id="KW-0408">Iron</keyword>
<evidence type="ECO:0000313" key="15">
    <source>
        <dbReference type="EMBL" id="EAT39046.2"/>
    </source>
</evidence>
<accession>Q16WQ5</accession>
<dbReference type="GO" id="GO:0005789">
    <property type="term" value="C:endoplasmic reticulum membrane"/>
    <property type="evidence" value="ECO:0007669"/>
    <property type="project" value="UniProtKB-SubCell"/>
</dbReference>
<dbReference type="Pfam" id="PF00067">
    <property type="entry name" value="p450"/>
    <property type="match status" value="1"/>
</dbReference>
<dbReference type="InterPro" id="IPR002401">
    <property type="entry name" value="Cyt_P450_E_grp-I"/>
</dbReference>
<dbReference type="PROSITE" id="PS00086">
    <property type="entry name" value="CYTOCHROME_P450"/>
    <property type="match status" value="1"/>
</dbReference>
<dbReference type="InterPro" id="IPR036396">
    <property type="entry name" value="Cyt_P450_sf"/>
</dbReference>
<sequence length="358" mass="40592">KHLEPVAENREPIEIRDIVSRFVLEIIATVFFGFEANCIKDRNDAFCRVLREAQRESMYTNFRAAAVFVCPGLLKYTGISSLEPEVKEFVSGIVTEQIEHREKNGATRKDFIQQLIELRREDSQNQNVRMSIEQCAANVFLFYIAGSETSTGTITFTMHELSQHPEVMKKLQAEIDDTLAKSNGEITYENVNQIQYLDLCVKETLRKYPGLPILNRECTSDYKVPDLDLVIRKGTQVVIPLYGISMDEQYFPEPECYKPERFDGASKNYDEKAYYPFGEGPRNCIAFRMGVLVSKIGLVLLSSKFNFKPTQGPKIVFSPAAVPLVPKGGISLMISRRDKVADLYMGLHISVVLKVVCS</sequence>
<evidence type="ECO:0000256" key="12">
    <source>
        <dbReference type="ARBA" id="ARBA00023136"/>
    </source>
</evidence>
<keyword evidence="5 13" id="KW-0349">Heme</keyword>
<dbReference type="PaxDb" id="7159-AAEL009130-PA"/>
<evidence type="ECO:0000256" key="8">
    <source>
        <dbReference type="ARBA" id="ARBA00022848"/>
    </source>
</evidence>
<evidence type="ECO:0000256" key="1">
    <source>
        <dbReference type="ARBA" id="ARBA00001971"/>
    </source>
</evidence>
<comment type="cofactor">
    <cofactor evidence="1 13">
        <name>heme</name>
        <dbReference type="ChEBI" id="CHEBI:30413"/>
    </cofactor>
</comment>
<organism evidence="15 16">
    <name type="scientific">Aedes aegypti</name>
    <name type="common">Yellowfever mosquito</name>
    <name type="synonym">Culex aegypti</name>
    <dbReference type="NCBI Taxonomy" id="7159"/>
    <lineage>
        <taxon>Eukaryota</taxon>
        <taxon>Metazoa</taxon>
        <taxon>Ecdysozoa</taxon>
        <taxon>Arthropoda</taxon>
        <taxon>Hexapoda</taxon>
        <taxon>Insecta</taxon>
        <taxon>Pterygota</taxon>
        <taxon>Neoptera</taxon>
        <taxon>Endopterygota</taxon>
        <taxon>Diptera</taxon>
        <taxon>Nematocera</taxon>
        <taxon>Culicoidea</taxon>
        <taxon>Culicidae</taxon>
        <taxon>Culicinae</taxon>
        <taxon>Aedini</taxon>
        <taxon>Aedes</taxon>
        <taxon>Stegomyia</taxon>
    </lineage>
</organism>
<dbReference type="VEuPathDB" id="VectorBase:AAEL009130"/>
<dbReference type="PhylomeDB" id="Q16WQ5"/>
<dbReference type="InterPro" id="IPR001128">
    <property type="entry name" value="Cyt_P450"/>
</dbReference>
<dbReference type="eggNOG" id="KOG0158">
    <property type="taxonomic scope" value="Eukaryota"/>
</dbReference>
<evidence type="ECO:0000256" key="11">
    <source>
        <dbReference type="ARBA" id="ARBA00023033"/>
    </source>
</evidence>
<keyword evidence="11 14" id="KW-0503">Monooxygenase</keyword>
<dbReference type="AlphaFoldDB" id="Q16WQ5"/>
<keyword evidence="8" id="KW-0492">Microsome</keyword>
<dbReference type="CDD" id="cd11056">
    <property type="entry name" value="CYP6-like"/>
    <property type="match status" value="1"/>
</dbReference>
<dbReference type="Proteomes" id="UP000682892">
    <property type="component" value="Chromosome 1"/>
</dbReference>
<evidence type="ECO:0000256" key="6">
    <source>
        <dbReference type="ARBA" id="ARBA00022723"/>
    </source>
</evidence>
<dbReference type="PANTHER" id="PTHR24292:SF93">
    <property type="entry name" value="CYTOCHROME P450 310A1-RELATED"/>
    <property type="match status" value="1"/>
</dbReference>
<evidence type="ECO:0000256" key="7">
    <source>
        <dbReference type="ARBA" id="ARBA00022824"/>
    </source>
</evidence>
<feature type="binding site" description="axial binding residue" evidence="13">
    <location>
        <position position="284"/>
    </location>
    <ligand>
        <name>heme</name>
        <dbReference type="ChEBI" id="CHEBI:30413"/>
    </ligand>
    <ligandPart>
        <name>Fe</name>
        <dbReference type="ChEBI" id="CHEBI:18248"/>
    </ligandPart>
</feature>
<dbReference type="GO" id="GO:0016705">
    <property type="term" value="F:oxidoreductase activity, acting on paired donors, with incorporation or reduction of molecular oxygen"/>
    <property type="evidence" value="ECO:0007669"/>
    <property type="project" value="InterPro"/>
</dbReference>
<dbReference type="PANTHER" id="PTHR24292">
    <property type="entry name" value="CYTOCHROME P450"/>
    <property type="match status" value="1"/>
</dbReference>
<dbReference type="GO" id="GO:0004497">
    <property type="term" value="F:monooxygenase activity"/>
    <property type="evidence" value="ECO:0007669"/>
    <property type="project" value="UniProtKB-KW"/>
</dbReference>
<evidence type="ECO:0000256" key="13">
    <source>
        <dbReference type="PIRSR" id="PIRSR602401-1"/>
    </source>
</evidence>
<evidence type="ECO:0000256" key="4">
    <source>
        <dbReference type="ARBA" id="ARBA00010617"/>
    </source>
</evidence>
<keyword evidence="7" id="KW-0256">Endoplasmic reticulum</keyword>
<dbReference type="PRINTS" id="PR00463">
    <property type="entry name" value="EP450I"/>
</dbReference>
<evidence type="ECO:0000256" key="10">
    <source>
        <dbReference type="ARBA" id="ARBA00023004"/>
    </source>
</evidence>
<dbReference type="EMBL" id="CH477556">
    <property type="protein sequence ID" value="EAT39046.2"/>
    <property type="molecule type" value="Genomic_DNA"/>
</dbReference>
<dbReference type="SUPFAM" id="SSF48264">
    <property type="entry name" value="Cytochrome P450"/>
    <property type="match status" value="1"/>
</dbReference>
<dbReference type="STRING" id="7159.Q16WQ5"/>
<dbReference type="KEGG" id="aag:5571542"/>
<keyword evidence="12" id="KW-0472">Membrane</keyword>